<reference evidence="7 8" key="1">
    <citation type="submission" date="2018-09" db="EMBL/GenBank/DDBJ databases">
        <authorList>
            <person name="Postec A."/>
        </authorList>
    </citation>
    <scope>NUCLEOTIDE SEQUENCE [LARGE SCALE GENOMIC DNA]</scope>
    <source>
        <strain evidence="7">70B-A</strain>
    </source>
</reference>
<feature type="transmembrane region" description="Helical" evidence="6">
    <location>
        <begin position="281"/>
        <end position="300"/>
    </location>
</feature>
<dbReference type="AlphaFoldDB" id="A0A3P7RZY9"/>
<dbReference type="CDD" id="cd06581">
    <property type="entry name" value="TM_PBP1_LivM_like"/>
    <property type="match status" value="1"/>
</dbReference>
<organism evidence="7 8">
    <name type="scientific">Petrocella atlantisensis</name>
    <dbReference type="NCBI Taxonomy" id="2173034"/>
    <lineage>
        <taxon>Bacteria</taxon>
        <taxon>Bacillati</taxon>
        <taxon>Bacillota</taxon>
        <taxon>Clostridia</taxon>
        <taxon>Lachnospirales</taxon>
        <taxon>Vallitaleaceae</taxon>
        <taxon>Petrocella</taxon>
    </lineage>
</organism>
<feature type="transmembrane region" description="Helical" evidence="6">
    <location>
        <begin position="156"/>
        <end position="177"/>
    </location>
</feature>
<evidence type="ECO:0000313" key="8">
    <source>
        <dbReference type="Proteomes" id="UP000279029"/>
    </source>
</evidence>
<feature type="transmembrane region" description="Helical" evidence="6">
    <location>
        <begin position="239"/>
        <end position="269"/>
    </location>
</feature>
<feature type="transmembrane region" description="Helical" evidence="6">
    <location>
        <begin position="39"/>
        <end position="61"/>
    </location>
</feature>
<dbReference type="RefSeq" id="WP_125137269.1">
    <property type="nucleotide sequence ID" value="NZ_LR130778.1"/>
</dbReference>
<comment type="subcellular location">
    <subcellularLocation>
        <location evidence="1">Cell membrane</location>
        <topology evidence="1">Multi-pass membrane protein</topology>
    </subcellularLocation>
</comment>
<dbReference type="EMBL" id="LR130778">
    <property type="protein sequence ID" value="VDN48072.1"/>
    <property type="molecule type" value="Genomic_DNA"/>
</dbReference>
<keyword evidence="3 6" id="KW-0812">Transmembrane</keyword>
<evidence type="ECO:0000256" key="6">
    <source>
        <dbReference type="SAM" id="Phobius"/>
    </source>
</evidence>
<evidence type="ECO:0000313" key="7">
    <source>
        <dbReference type="EMBL" id="VDN48072.1"/>
    </source>
</evidence>
<keyword evidence="5 6" id="KW-0472">Membrane</keyword>
<name>A0A3P7RZY9_9FIRM</name>
<feature type="transmembrane region" description="Helical" evidence="6">
    <location>
        <begin position="207"/>
        <end position="227"/>
    </location>
</feature>
<dbReference type="InterPro" id="IPR001851">
    <property type="entry name" value="ABC_transp_permease"/>
</dbReference>
<evidence type="ECO:0000256" key="1">
    <source>
        <dbReference type="ARBA" id="ARBA00004651"/>
    </source>
</evidence>
<accession>A0A3P7RZY9</accession>
<dbReference type="KEGG" id="cbar:PATL70BA_2184"/>
<feature type="transmembrane region" description="Helical" evidence="6">
    <location>
        <begin position="67"/>
        <end position="87"/>
    </location>
</feature>
<keyword evidence="4 6" id="KW-1133">Transmembrane helix</keyword>
<protein>
    <submittedName>
        <fullName evidence="7">Branched-chain amino acid ABC transporter permease</fullName>
    </submittedName>
</protein>
<sequence length="324" mass="35164">MDKKVVSGYIKNITAIMVVYAIVFYLIQIKVINNYQNGILILAGIYIIVAASLNLATGYLGQLALGHAGFMAIGAYTAALFAIAVELPKYVELVAGLILGGVMAGIFGLIIGIPALRLRGDYLGIVTLGFGEIIRIALLNLSFTGGAAGLKGIPRYINFTEIYFLVVLVIAFLFAFIRSRHGRAILSIKEDEIAAESVGIPTTFYKVYGFVVSAFIAGVGGGALGFYQRILDPKKFNFMFSVEFFIIVVLGGMGSITGTVIAALALAFINEFLYSIDELRLVFYALTLIILMIFKSDGLLGRKEFSLIKLLNRFSKKTKIENAD</sequence>
<dbReference type="Pfam" id="PF02653">
    <property type="entry name" value="BPD_transp_2"/>
    <property type="match status" value="1"/>
</dbReference>
<keyword evidence="8" id="KW-1185">Reference proteome</keyword>
<gene>
    <name evidence="7" type="ORF">PATL70BA_2184</name>
</gene>
<keyword evidence="2" id="KW-1003">Cell membrane</keyword>
<evidence type="ECO:0000256" key="5">
    <source>
        <dbReference type="ARBA" id="ARBA00023136"/>
    </source>
</evidence>
<dbReference type="GO" id="GO:0015658">
    <property type="term" value="F:branched-chain amino acid transmembrane transporter activity"/>
    <property type="evidence" value="ECO:0007669"/>
    <property type="project" value="InterPro"/>
</dbReference>
<dbReference type="PANTHER" id="PTHR30482:SF10">
    <property type="entry name" value="HIGH-AFFINITY BRANCHED-CHAIN AMINO ACID TRANSPORT PROTEIN BRAE"/>
    <property type="match status" value="1"/>
</dbReference>
<proteinExistence type="predicted"/>
<dbReference type="Proteomes" id="UP000279029">
    <property type="component" value="Chromosome"/>
</dbReference>
<feature type="transmembrane region" description="Helical" evidence="6">
    <location>
        <begin position="94"/>
        <end position="116"/>
    </location>
</feature>
<dbReference type="InterPro" id="IPR043428">
    <property type="entry name" value="LivM-like"/>
</dbReference>
<evidence type="ECO:0000256" key="2">
    <source>
        <dbReference type="ARBA" id="ARBA00022475"/>
    </source>
</evidence>
<dbReference type="GO" id="GO:0005886">
    <property type="term" value="C:plasma membrane"/>
    <property type="evidence" value="ECO:0007669"/>
    <property type="project" value="UniProtKB-SubCell"/>
</dbReference>
<feature type="transmembrane region" description="Helical" evidence="6">
    <location>
        <begin position="122"/>
        <end position="144"/>
    </location>
</feature>
<dbReference type="PANTHER" id="PTHR30482">
    <property type="entry name" value="HIGH-AFFINITY BRANCHED-CHAIN AMINO ACID TRANSPORT SYSTEM PERMEASE"/>
    <property type="match status" value="1"/>
</dbReference>
<feature type="transmembrane region" description="Helical" evidence="6">
    <location>
        <begin position="6"/>
        <end position="27"/>
    </location>
</feature>
<dbReference type="OrthoDB" id="9789927at2"/>
<evidence type="ECO:0000256" key="3">
    <source>
        <dbReference type="ARBA" id="ARBA00022692"/>
    </source>
</evidence>
<evidence type="ECO:0000256" key="4">
    <source>
        <dbReference type="ARBA" id="ARBA00022989"/>
    </source>
</evidence>